<reference evidence="1 2" key="1">
    <citation type="submission" date="2019-07" db="EMBL/GenBank/DDBJ databases">
        <title>Cryptosporangium phraense sp. nov., isolated from plant litter.</title>
        <authorList>
            <person name="Suriyachadkun C."/>
        </authorList>
    </citation>
    <scope>NUCLEOTIDE SEQUENCE [LARGE SCALE GENOMIC DNA]</scope>
    <source>
        <strain evidence="1 2">A-T 5661</strain>
    </source>
</reference>
<evidence type="ECO:0008006" key="3">
    <source>
        <dbReference type="Google" id="ProtNLM"/>
    </source>
</evidence>
<dbReference type="EMBL" id="VIRS01000016">
    <property type="protein sequence ID" value="TQS42832.1"/>
    <property type="molecule type" value="Genomic_DNA"/>
</dbReference>
<evidence type="ECO:0000313" key="2">
    <source>
        <dbReference type="Proteomes" id="UP000317982"/>
    </source>
</evidence>
<dbReference type="AlphaFoldDB" id="A0A545ANC6"/>
<protein>
    <recommendedName>
        <fullName evidence="3">Lsr2 family protein</fullName>
    </recommendedName>
</protein>
<gene>
    <name evidence="1" type="ORF">FL583_22540</name>
</gene>
<comment type="caution">
    <text evidence="1">The sequence shown here is derived from an EMBL/GenBank/DDBJ whole genome shotgun (WGS) entry which is preliminary data.</text>
</comment>
<dbReference type="Proteomes" id="UP000317982">
    <property type="component" value="Unassembled WGS sequence"/>
</dbReference>
<evidence type="ECO:0000313" key="1">
    <source>
        <dbReference type="EMBL" id="TQS42832.1"/>
    </source>
</evidence>
<accession>A0A545ANC6</accession>
<dbReference type="InParanoid" id="A0A545ANC6"/>
<name>A0A545ANC6_9ACTN</name>
<organism evidence="1 2">
    <name type="scientific">Cryptosporangium phraense</name>
    <dbReference type="NCBI Taxonomy" id="2593070"/>
    <lineage>
        <taxon>Bacteria</taxon>
        <taxon>Bacillati</taxon>
        <taxon>Actinomycetota</taxon>
        <taxon>Actinomycetes</taxon>
        <taxon>Cryptosporangiales</taxon>
        <taxon>Cryptosporangiaceae</taxon>
        <taxon>Cryptosporangium</taxon>
    </lineage>
</organism>
<proteinExistence type="predicted"/>
<keyword evidence="2" id="KW-1185">Reference proteome</keyword>
<sequence length="126" mass="13720">MSLRVYLVDELGGDPEHITVHRVEPDGTAHELIQAPDAREALRAALHSLIADNATRRPSPPAGPQVLRAAGSLPEAAVLRAWWAQQPPESGLPLPRASRAIPRSVRTAYANYLNSLHAERPRTTTD</sequence>
<dbReference type="RefSeq" id="WP_142706701.1">
    <property type="nucleotide sequence ID" value="NZ_VIRS01000016.1"/>
</dbReference>